<accession>A0A7S3J626</accession>
<dbReference type="InterPro" id="IPR017943">
    <property type="entry name" value="Bactericidal_perm-incr_a/b_dom"/>
</dbReference>
<feature type="signal peptide" evidence="1">
    <location>
        <begin position="1"/>
        <end position="17"/>
    </location>
</feature>
<sequence>MKVLLVILLVSLMVVSGQRIYPAGVNFMMRDILIDKFRDIIIPDIMEKFKVIKPDDIEHKHSLYEIRIYNMEADIVPLRGDQVQIITSDADNSLYAKVVDFEMEFHADAYGRALFIHAHGDARIHVKIDEFSFKVEPKIKADGDLNKLDYWVDSIKVDIHSGDIHLEHLSIGFLPSWLLTPIGNLILNSCAAAYHAFEGMIDKEIVVILDSHRADIPDNIDLSPTGYPLTMSLSFPNVPHLFNDRVEVPFDGTIFLTSEGYHPQDDPAPPMPSFNPDDQNNIQVFVNQHVLKTTLAAAKKAGLTFEVNSDTLKPLGLADDLMKVEYLSMLFPRLACHYDSGSAMRILVGVDPDLNSEVDFSQDKVHGEFSPFLRFMVGDEVAFTIGIRAVFDATVHFQAQAKQAFVTANLDNIDLAEFKFTPAKMEETDLWDIVTKFKPTVIPIVMDTANKILNPGLSIPVFVLIKDIFEVDLEDILIQMKDKYLEASFTLDIHQRLELVKQLLKLYSA</sequence>
<evidence type="ECO:0000256" key="1">
    <source>
        <dbReference type="SAM" id="SignalP"/>
    </source>
</evidence>
<evidence type="ECO:0000313" key="2">
    <source>
        <dbReference type="EMBL" id="CAE0344567.1"/>
    </source>
</evidence>
<reference evidence="2" key="1">
    <citation type="submission" date="2021-01" db="EMBL/GenBank/DDBJ databases">
        <authorList>
            <person name="Corre E."/>
            <person name="Pelletier E."/>
            <person name="Niang G."/>
            <person name="Scheremetjew M."/>
            <person name="Finn R."/>
            <person name="Kale V."/>
            <person name="Holt S."/>
            <person name="Cochrane G."/>
            <person name="Meng A."/>
            <person name="Brown T."/>
            <person name="Cohen L."/>
        </authorList>
    </citation>
    <scope>NUCLEOTIDE SEQUENCE</scope>
    <source>
        <strain evidence="2">FSP1.4</strain>
    </source>
</reference>
<gene>
    <name evidence="2" type="ORF">EHAR0213_LOCUS3476</name>
</gene>
<feature type="chain" id="PRO_5030767115" evidence="1">
    <location>
        <begin position="18"/>
        <end position="509"/>
    </location>
</feature>
<protein>
    <submittedName>
        <fullName evidence="2">Uncharacterized protein</fullName>
    </submittedName>
</protein>
<keyword evidence="1" id="KW-0732">Signal</keyword>
<dbReference type="InterPro" id="IPR032942">
    <property type="entry name" value="BPI/LBP/Plunc"/>
</dbReference>
<dbReference type="PANTHER" id="PTHR10504">
    <property type="entry name" value="BACTERICIDAL PERMEABILITY-INCREASING BPI PROTEIN-RELATED"/>
    <property type="match status" value="1"/>
</dbReference>
<dbReference type="AlphaFoldDB" id="A0A7S3J626"/>
<dbReference type="GO" id="GO:0008289">
    <property type="term" value="F:lipid binding"/>
    <property type="evidence" value="ECO:0007669"/>
    <property type="project" value="InterPro"/>
</dbReference>
<dbReference type="SUPFAM" id="SSF55394">
    <property type="entry name" value="Bactericidal permeability-increasing protein, BPI"/>
    <property type="match status" value="2"/>
</dbReference>
<dbReference type="PANTHER" id="PTHR10504:SF131">
    <property type="entry name" value="BPI2 DOMAIN-CONTAINING PROTEIN"/>
    <property type="match status" value="1"/>
</dbReference>
<dbReference type="EMBL" id="HBII01007939">
    <property type="protein sequence ID" value="CAE0344567.1"/>
    <property type="molecule type" value="Transcribed_RNA"/>
</dbReference>
<organism evidence="2">
    <name type="scientific">Euplotes harpa</name>
    <dbReference type="NCBI Taxonomy" id="151035"/>
    <lineage>
        <taxon>Eukaryota</taxon>
        <taxon>Sar</taxon>
        <taxon>Alveolata</taxon>
        <taxon>Ciliophora</taxon>
        <taxon>Intramacronucleata</taxon>
        <taxon>Spirotrichea</taxon>
        <taxon>Hypotrichia</taxon>
        <taxon>Euplotida</taxon>
        <taxon>Euplotidae</taxon>
        <taxon>Euplotes</taxon>
    </lineage>
</organism>
<dbReference type="Gene3D" id="3.15.10.10">
    <property type="entry name" value="Bactericidal permeability-increasing protein, domain 1"/>
    <property type="match status" value="1"/>
</dbReference>
<proteinExistence type="predicted"/>
<dbReference type="Gene3D" id="3.15.20.10">
    <property type="entry name" value="Bactericidal permeability-increasing protein, domain 2"/>
    <property type="match status" value="1"/>
</dbReference>
<name>A0A7S3J626_9SPIT</name>